<evidence type="ECO:0000256" key="3">
    <source>
        <dbReference type="ARBA" id="ARBA00022553"/>
    </source>
</evidence>
<evidence type="ECO:0000256" key="13">
    <source>
        <dbReference type="PROSITE-ProRule" id="PRU00176"/>
    </source>
</evidence>
<feature type="compositionally biased region" description="Basic residues" evidence="14">
    <location>
        <begin position="109"/>
        <end position="176"/>
    </location>
</feature>
<feature type="region of interest" description="Disordered" evidence="14">
    <location>
        <begin position="90"/>
        <end position="205"/>
    </location>
</feature>
<dbReference type="InterPro" id="IPR035979">
    <property type="entry name" value="RBD_domain_sf"/>
</dbReference>
<evidence type="ECO:0000256" key="5">
    <source>
        <dbReference type="ARBA" id="ARBA00022884"/>
    </source>
</evidence>
<sequence>MSSRYGSRPPNTSLYVRNLPDDVSRAEDMRNLFGKYGPISDIYIPLDYYTREPRGFAYVQFDDIRDAEDAMYALDRYRFYGRELEIQYAEGDRKTPTQMRGKERGGYRPSRHRSRSRSPRRRRSRSRSPRRRRSRSGSPRRRRSPSYSPKRRSRRSRSKDRKRRKSYSRSVSRSRSRSADRMRTRSRTFSRSPTGSKSRSRSRDK</sequence>
<dbReference type="Pfam" id="PF00076">
    <property type="entry name" value="RRM_1"/>
    <property type="match status" value="1"/>
</dbReference>
<evidence type="ECO:0000256" key="4">
    <source>
        <dbReference type="ARBA" id="ARBA00022664"/>
    </source>
</evidence>
<dbReference type="GO" id="GO:0000381">
    <property type="term" value="P:regulation of alternative mRNA splicing, via spliceosome"/>
    <property type="evidence" value="ECO:0000318"/>
    <property type="project" value="GO_Central"/>
</dbReference>
<dbReference type="EnsemblMetazoa" id="XM_795319">
    <property type="protein sequence ID" value="XP_800412"/>
    <property type="gene ID" value="LOC586800"/>
</dbReference>
<evidence type="ECO:0000256" key="14">
    <source>
        <dbReference type="SAM" id="MobiDB-lite"/>
    </source>
</evidence>
<keyword evidence="17" id="KW-1185">Reference proteome</keyword>
<dbReference type="SMART" id="SM00360">
    <property type="entry name" value="RRM"/>
    <property type="match status" value="1"/>
</dbReference>
<dbReference type="OMA" id="CSPADHR"/>
<dbReference type="FunCoup" id="A0A7M7RJ05">
    <property type="interactions" value="1178"/>
</dbReference>
<evidence type="ECO:0000256" key="11">
    <source>
        <dbReference type="ARBA" id="ARBA00082354"/>
    </source>
</evidence>
<dbReference type="Proteomes" id="UP000007110">
    <property type="component" value="Unassembled WGS sequence"/>
</dbReference>
<evidence type="ECO:0000256" key="12">
    <source>
        <dbReference type="ARBA" id="ARBA00084028"/>
    </source>
</evidence>
<dbReference type="RefSeq" id="XP_800412.2">
    <property type="nucleotide sequence ID" value="XM_795319.5"/>
</dbReference>
<name>A0A7M7RJ05_STRPU</name>
<dbReference type="GeneID" id="586800"/>
<evidence type="ECO:0000256" key="2">
    <source>
        <dbReference type="ARBA" id="ARBA00010269"/>
    </source>
</evidence>
<keyword evidence="4" id="KW-0507">mRNA processing</keyword>
<dbReference type="GO" id="GO:0016607">
    <property type="term" value="C:nuclear speck"/>
    <property type="evidence" value="ECO:0000318"/>
    <property type="project" value="GO_Central"/>
</dbReference>
<comment type="subcellular location">
    <subcellularLocation>
        <location evidence="1">Nucleus speckle</location>
    </subcellularLocation>
</comment>
<dbReference type="InterPro" id="IPR050441">
    <property type="entry name" value="RBM"/>
</dbReference>
<evidence type="ECO:0000256" key="8">
    <source>
        <dbReference type="ARBA" id="ARBA00067946"/>
    </source>
</evidence>
<evidence type="ECO:0000259" key="15">
    <source>
        <dbReference type="PROSITE" id="PS50102"/>
    </source>
</evidence>
<dbReference type="PANTHER" id="PTHR48034">
    <property type="entry name" value="TRANSFORMER-2 SEX-DETERMINING PROTEIN-RELATED"/>
    <property type="match status" value="1"/>
</dbReference>
<dbReference type="Gene3D" id="3.30.70.330">
    <property type="match status" value="1"/>
</dbReference>
<feature type="domain" description="RRM" evidence="15">
    <location>
        <begin position="12"/>
        <end position="91"/>
    </location>
</feature>
<keyword evidence="3" id="KW-0597">Phosphoprotein</keyword>
<evidence type="ECO:0000256" key="7">
    <source>
        <dbReference type="ARBA" id="ARBA00023242"/>
    </source>
</evidence>
<reference evidence="17" key="1">
    <citation type="submission" date="2015-02" db="EMBL/GenBank/DDBJ databases">
        <title>Genome sequencing for Strongylocentrotus purpuratus.</title>
        <authorList>
            <person name="Murali S."/>
            <person name="Liu Y."/>
            <person name="Vee V."/>
            <person name="English A."/>
            <person name="Wang M."/>
            <person name="Skinner E."/>
            <person name="Han Y."/>
            <person name="Muzny D.M."/>
            <person name="Worley K.C."/>
            <person name="Gibbs R.A."/>
        </authorList>
    </citation>
    <scope>NUCLEOTIDE SEQUENCE</scope>
</reference>
<dbReference type="SUPFAM" id="SSF54928">
    <property type="entry name" value="RNA-binding domain, RBD"/>
    <property type="match status" value="1"/>
</dbReference>
<evidence type="ECO:0000256" key="6">
    <source>
        <dbReference type="ARBA" id="ARBA00023187"/>
    </source>
</evidence>
<proteinExistence type="inferred from homology"/>
<keyword evidence="7" id="KW-0539">Nucleus</keyword>
<dbReference type="GO" id="GO:0006397">
    <property type="term" value="P:mRNA processing"/>
    <property type="evidence" value="ECO:0007669"/>
    <property type="project" value="UniProtKB-KW"/>
</dbReference>
<evidence type="ECO:0000256" key="1">
    <source>
        <dbReference type="ARBA" id="ARBA00004324"/>
    </source>
</evidence>
<feature type="compositionally biased region" description="Basic and acidic residues" evidence="14">
    <location>
        <begin position="90"/>
        <end position="106"/>
    </location>
</feature>
<comment type="similarity">
    <text evidence="2">Belongs to the splicing factor SR family.</text>
</comment>
<dbReference type="InParanoid" id="A0A7M7RJ05"/>
<keyword evidence="5 13" id="KW-0694">RNA-binding</keyword>
<evidence type="ECO:0000313" key="16">
    <source>
        <dbReference type="EnsemblMetazoa" id="XP_800412"/>
    </source>
</evidence>
<evidence type="ECO:0000313" key="17">
    <source>
        <dbReference type="Proteomes" id="UP000007110"/>
    </source>
</evidence>
<dbReference type="GO" id="GO:0008380">
    <property type="term" value="P:RNA splicing"/>
    <property type="evidence" value="ECO:0007669"/>
    <property type="project" value="UniProtKB-KW"/>
</dbReference>
<dbReference type="KEGG" id="spu:586800"/>
<organism evidence="16 17">
    <name type="scientific">Strongylocentrotus purpuratus</name>
    <name type="common">Purple sea urchin</name>
    <dbReference type="NCBI Taxonomy" id="7668"/>
    <lineage>
        <taxon>Eukaryota</taxon>
        <taxon>Metazoa</taxon>
        <taxon>Echinodermata</taxon>
        <taxon>Eleutherozoa</taxon>
        <taxon>Echinozoa</taxon>
        <taxon>Echinoidea</taxon>
        <taxon>Euechinoidea</taxon>
        <taxon>Echinacea</taxon>
        <taxon>Camarodonta</taxon>
        <taxon>Echinidea</taxon>
        <taxon>Strongylocentrotidae</taxon>
        <taxon>Strongylocentrotus</taxon>
    </lineage>
</organism>
<dbReference type="GO" id="GO:0048025">
    <property type="term" value="P:negative regulation of mRNA splicing, via spliceosome"/>
    <property type="evidence" value="ECO:0007669"/>
    <property type="project" value="UniProtKB-ARBA"/>
</dbReference>
<accession>A0A7M7RJ05</accession>
<dbReference type="OrthoDB" id="439808at2759"/>
<protein>
    <recommendedName>
        <fullName evidence="8">Serine/arginine-rich splicing factor 10</fullName>
    </recommendedName>
    <alternativeName>
        <fullName evidence="10">FUS-interacting serine-arginine-rich protein 1</fullName>
    </alternativeName>
    <alternativeName>
        <fullName evidence="12">Splicing factor, arginine/serine-rich 13A</fullName>
    </alternativeName>
    <alternativeName>
        <fullName evidence="9">TLS-associated protein with Ser-Arg repeats</fullName>
    </alternativeName>
    <alternativeName>
        <fullName evidence="11">TLS-associated serine-arginine protein</fullName>
    </alternativeName>
</protein>
<reference evidence="16" key="2">
    <citation type="submission" date="2021-01" db="UniProtKB">
        <authorList>
            <consortium name="EnsemblMetazoa"/>
        </authorList>
    </citation>
    <scope>IDENTIFICATION</scope>
</reference>
<dbReference type="AlphaFoldDB" id="A0A7M7RJ05"/>
<dbReference type="InterPro" id="IPR012677">
    <property type="entry name" value="Nucleotide-bd_a/b_plait_sf"/>
</dbReference>
<dbReference type="GO" id="GO:0003729">
    <property type="term" value="F:mRNA binding"/>
    <property type="evidence" value="ECO:0000318"/>
    <property type="project" value="GO_Central"/>
</dbReference>
<keyword evidence="6" id="KW-0508">mRNA splicing</keyword>
<evidence type="ECO:0000256" key="9">
    <source>
        <dbReference type="ARBA" id="ARBA00078560"/>
    </source>
</evidence>
<evidence type="ECO:0000256" key="10">
    <source>
        <dbReference type="ARBA" id="ARBA00080089"/>
    </source>
</evidence>
<dbReference type="PROSITE" id="PS50102">
    <property type="entry name" value="RRM"/>
    <property type="match status" value="1"/>
</dbReference>
<dbReference type="FunFam" id="3.30.70.330:FF:000155">
    <property type="entry name" value="serine/arginine-rich splicing factor 10 isoform X1"/>
    <property type="match status" value="1"/>
</dbReference>
<dbReference type="InterPro" id="IPR000504">
    <property type="entry name" value="RRM_dom"/>
</dbReference>